<dbReference type="RefSeq" id="WP_046524142.1">
    <property type="nucleotide sequence ID" value="NZ_LAYY01000013.1"/>
</dbReference>
<evidence type="ECO:0000313" key="13">
    <source>
        <dbReference type="EMBL" id="KKK37582.1"/>
    </source>
</evidence>
<dbReference type="InterPro" id="IPR013785">
    <property type="entry name" value="Aldolase_TIM"/>
</dbReference>
<dbReference type="SUPFAM" id="SSF51395">
    <property type="entry name" value="FMN-linked oxidoreductases"/>
    <property type="match status" value="1"/>
</dbReference>
<evidence type="ECO:0000256" key="7">
    <source>
        <dbReference type="ARBA" id="ARBA00022857"/>
    </source>
</evidence>
<feature type="domain" description="FMN-dependent dehydrogenase" evidence="12">
    <location>
        <begin position="169"/>
        <end position="323"/>
    </location>
</feature>
<keyword evidence="2 11" id="KW-0963">Cytoplasm</keyword>
<feature type="binding site" evidence="11">
    <location>
        <position position="152"/>
    </location>
    <ligand>
        <name>substrate</name>
    </ligand>
</feature>
<comment type="caution">
    <text evidence="11">Lacks conserved residue(s) required for the propagation of feature annotation.</text>
</comment>
<comment type="function">
    <text evidence="11">Involved in the biosynthesis of isoprenoids. Catalyzes the 1,3-allylic rearrangement of the homoallylic substrate isopentenyl (IPP) to its allylic isomer, dimethylallyl diphosphate (DMAPP).</text>
</comment>
<dbReference type="EMBL" id="LAYY01000013">
    <property type="protein sequence ID" value="KKK37582.1"/>
    <property type="molecule type" value="Genomic_DNA"/>
</dbReference>
<proteinExistence type="inferred from homology"/>
<protein>
    <recommendedName>
        <fullName evidence="11">Isopentenyl-diphosphate delta-isomerase</fullName>
        <shortName evidence="11">IPP isomerase</shortName>
        <ecNumber evidence="11">5.3.3.2</ecNumber>
    </recommendedName>
    <alternativeName>
        <fullName evidence="11">Isopentenyl diphosphate:dimethylallyl diphosphate isomerase</fullName>
    </alternativeName>
    <alternativeName>
        <fullName evidence="11">Isopentenyl pyrophosphate isomerase</fullName>
    </alternativeName>
    <alternativeName>
        <fullName evidence="11">Type 2 isopentenyl diphosphate isomerase</fullName>
        <shortName evidence="11">IDI-2</shortName>
    </alternativeName>
</protein>
<accession>A0A0M2SX80</accession>
<dbReference type="SMART" id="SM01240">
    <property type="entry name" value="IMPDH"/>
    <property type="match status" value="1"/>
</dbReference>
<comment type="catalytic activity">
    <reaction evidence="11">
        <text>isopentenyl diphosphate = dimethylallyl diphosphate</text>
        <dbReference type="Rhea" id="RHEA:23284"/>
        <dbReference type="ChEBI" id="CHEBI:57623"/>
        <dbReference type="ChEBI" id="CHEBI:128769"/>
        <dbReference type="EC" id="5.3.3.2"/>
    </reaction>
</comment>
<sequence>MSRSKRKAEHIELALETGQLRGSGFEEVAFLHRSIPDTSHDSIELKTRVGELALSSPIFINAMTGGGGRQTYEINRDLAIAARETGVGLAVGSQMSALKNREEIYTYEVVRKENPDGIVFSNLGSEASVEQAKEAVKMVDADALQIHLNVVQELTMPEGDRDFRGVLHRIEKLVDCLDVPVIVKETGFGMSMETVEALKGAGVLAVDVSGYGGTNFGAIENRRRAKSLPFFEEWGIPTAVSVVEAKERSQNIPVIASGGIQSSLDIAKSLALGAEAAALAGYFLKVLSQEGRDGLIAEITSIKEELKMIMTALGANTIKDLQKVPLLISGHTWHWLDQRGIDTKKYAQRT</sequence>
<dbReference type="EC" id="5.3.3.2" evidence="11"/>
<evidence type="ECO:0000256" key="3">
    <source>
        <dbReference type="ARBA" id="ARBA00022630"/>
    </source>
</evidence>
<dbReference type="GO" id="GO:0016491">
    <property type="term" value="F:oxidoreductase activity"/>
    <property type="evidence" value="ECO:0007669"/>
    <property type="project" value="InterPro"/>
</dbReference>
<keyword evidence="8 11" id="KW-0414">Isoprene biosynthesis</keyword>
<keyword evidence="14" id="KW-1185">Reference proteome</keyword>
<dbReference type="NCBIfam" id="TIGR02151">
    <property type="entry name" value="IPP_isom_2"/>
    <property type="match status" value="1"/>
</dbReference>
<feature type="binding site" evidence="11">
    <location>
        <position position="122"/>
    </location>
    <ligand>
        <name>FMN</name>
        <dbReference type="ChEBI" id="CHEBI:58210"/>
    </ligand>
</feature>
<dbReference type="Gene3D" id="3.20.20.70">
    <property type="entry name" value="Aldolase class I"/>
    <property type="match status" value="1"/>
</dbReference>
<reference evidence="13 14" key="1">
    <citation type="submission" date="2015-04" db="EMBL/GenBank/DDBJ databases">
        <title>Taxonomic description and genome sequence of Bacillus campisalis sp. nov., a novel member of the genus Bacillus isolated from solar saltern.</title>
        <authorList>
            <person name="Mathan Kumar R."/>
            <person name="Kaur G."/>
            <person name="Kumar A."/>
            <person name="Singh N.K."/>
            <person name="Kaur N."/>
            <person name="Kumar N."/>
            <person name="Mayilraj S."/>
        </authorList>
    </citation>
    <scope>NUCLEOTIDE SEQUENCE [LARGE SCALE GENOMIC DNA]</scope>
    <source>
        <strain evidence="13 14">SA2-6</strain>
    </source>
</reference>
<feature type="binding site" evidence="11">
    <location>
        <begin position="6"/>
        <end position="7"/>
    </location>
    <ligand>
        <name>substrate</name>
    </ligand>
</feature>
<dbReference type="Proteomes" id="UP000034166">
    <property type="component" value="Unassembled WGS sequence"/>
</dbReference>
<evidence type="ECO:0000256" key="2">
    <source>
        <dbReference type="ARBA" id="ARBA00022490"/>
    </source>
</evidence>
<dbReference type="InterPro" id="IPR000262">
    <property type="entry name" value="FMN-dep_DH"/>
</dbReference>
<feature type="binding site" evidence="11">
    <location>
        <begin position="280"/>
        <end position="281"/>
    </location>
    <ligand>
        <name>FMN</name>
        <dbReference type="ChEBI" id="CHEBI:58210"/>
    </ligand>
</feature>
<evidence type="ECO:0000259" key="12">
    <source>
        <dbReference type="Pfam" id="PF01070"/>
    </source>
</evidence>
<dbReference type="PATRIC" id="fig|1408103.3.peg.2850"/>
<keyword evidence="7 11" id="KW-0521">NADP</keyword>
<evidence type="ECO:0000256" key="9">
    <source>
        <dbReference type="ARBA" id="ARBA00023235"/>
    </source>
</evidence>
<dbReference type="PANTHER" id="PTHR43665">
    <property type="entry name" value="ISOPENTENYL-DIPHOSPHATE DELTA-ISOMERASE"/>
    <property type="match status" value="1"/>
</dbReference>
<comment type="subcellular location">
    <subcellularLocation>
        <location evidence="11">Cytoplasm</location>
    </subcellularLocation>
</comment>
<feature type="binding site" evidence="11">
    <location>
        <position position="209"/>
    </location>
    <ligand>
        <name>FMN</name>
        <dbReference type="ChEBI" id="CHEBI:58210"/>
    </ligand>
</feature>
<evidence type="ECO:0000313" key="14">
    <source>
        <dbReference type="Proteomes" id="UP000034166"/>
    </source>
</evidence>
<dbReference type="GO" id="GO:0008299">
    <property type="term" value="P:isoprenoid biosynthetic process"/>
    <property type="evidence" value="ECO:0007669"/>
    <property type="project" value="UniProtKB-UniRule"/>
</dbReference>
<comment type="cofactor">
    <cofactor evidence="1 11">
        <name>FMN</name>
        <dbReference type="ChEBI" id="CHEBI:58210"/>
    </cofactor>
</comment>
<comment type="similarity">
    <text evidence="11">Belongs to the IPP isomerase type 2 family.</text>
</comment>
<organism evidence="13 14">
    <name type="scientific">Mesobacillus campisalis</name>
    <dbReference type="NCBI Taxonomy" id="1408103"/>
    <lineage>
        <taxon>Bacteria</taxon>
        <taxon>Bacillati</taxon>
        <taxon>Bacillota</taxon>
        <taxon>Bacilli</taxon>
        <taxon>Bacillales</taxon>
        <taxon>Bacillaceae</taxon>
        <taxon>Mesobacillus</taxon>
    </lineage>
</organism>
<comment type="subunit">
    <text evidence="10 11">Homooctamer. Dimer of tetramers.</text>
</comment>
<comment type="cofactor">
    <cofactor evidence="11">
        <name>NADPH</name>
        <dbReference type="ChEBI" id="CHEBI:57783"/>
    </cofactor>
</comment>
<gene>
    <name evidence="11" type="primary">fni</name>
    <name evidence="13" type="ORF">WQ57_12655</name>
</gene>
<feature type="binding site" evidence="11">
    <location>
        <position position="153"/>
    </location>
    <ligand>
        <name>Mg(2+)</name>
        <dbReference type="ChEBI" id="CHEBI:18420"/>
    </ligand>
</feature>
<keyword evidence="3 11" id="KW-0285">Flavoprotein</keyword>
<dbReference type="CDD" id="cd02811">
    <property type="entry name" value="IDI-2_FMN"/>
    <property type="match status" value="1"/>
</dbReference>
<feature type="binding site" evidence="11">
    <location>
        <begin position="62"/>
        <end position="64"/>
    </location>
    <ligand>
        <name>FMN</name>
        <dbReference type="ChEBI" id="CHEBI:58210"/>
    </ligand>
</feature>
<evidence type="ECO:0000256" key="8">
    <source>
        <dbReference type="ARBA" id="ARBA00023229"/>
    </source>
</evidence>
<dbReference type="Pfam" id="PF01070">
    <property type="entry name" value="FMN_dh"/>
    <property type="match status" value="1"/>
</dbReference>
<keyword evidence="9 11" id="KW-0413">Isomerase</keyword>
<evidence type="ECO:0000256" key="1">
    <source>
        <dbReference type="ARBA" id="ARBA00001917"/>
    </source>
</evidence>
<dbReference type="PIRSF" id="PIRSF003314">
    <property type="entry name" value="IPP_isomerase"/>
    <property type="match status" value="1"/>
</dbReference>
<dbReference type="GO" id="GO:0070402">
    <property type="term" value="F:NADPH binding"/>
    <property type="evidence" value="ECO:0007669"/>
    <property type="project" value="UniProtKB-UniRule"/>
</dbReference>
<feature type="binding site" evidence="11">
    <location>
        <position position="214"/>
    </location>
    <ligand>
        <name>FMN</name>
        <dbReference type="ChEBI" id="CHEBI:58210"/>
    </ligand>
</feature>
<dbReference type="GO" id="GO:0004452">
    <property type="term" value="F:isopentenyl-diphosphate delta-isomerase activity"/>
    <property type="evidence" value="ECO:0007669"/>
    <property type="project" value="UniProtKB-UniRule"/>
</dbReference>
<evidence type="ECO:0000256" key="11">
    <source>
        <dbReference type="HAMAP-Rule" id="MF_00354"/>
    </source>
</evidence>
<evidence type="ECO:0000256" key="6">
    <source>
        <dbReference type="ARBA" id="ARBA00022842"/>
    </source>
</evidence>
<keyword evidence="5 11" id="KW-0479">Metal-binding</keyword>
<dbReference type="HAMAP" id="MF_00354">
    <property type="entry name" value="Idi_2"/>
    <property type="match status" value="1"/>
</dbReference>
<dbReference type="AlphaFoldDB" id="A0A0M2SX80"/>
<evidence type="ECO:0000256" key="5">
    <source>
        <dbReference type="ARBA" id="ARBA00022723"/>
    </source>
</evidence>
<dbReference type="GO" id="GO:0000287">
    <property type="term" value="F:magnesium ion binding"/>
    <property type="evidence" value="ECO:0007669"/>
    <property type="project" value="UniProtKB-UniRule"/>
</dbReference>
<evidence type="ECO:0000256" key="10">
    <source>
        <dbReference type="ARBA" id="ARBA00025810"/>
    </source>
</evidence>
<keyword evidence="4 11" id="KW-0288">FMN</keyword>
<evidence type="ECO:0000256" key="4">
    <source>
        <dbReference type="ARBA" id="ARBA00022643"/>
    </source>
</evidence>
<dbReference type="GO" id="GO:0010181">
    <property type="term" value="F:FMN binding"/>
    <property type="evidence" value="ECO:0007669"/>
    <property type="project" value="UniProtKB-UniRule"/>
</dbReference>
<comment type="cofactor">
    <cofactor evidence="11">
        <name>Mg(2+)</name>
        <dbReference type="ChEBI" id="CHEBI:18420"/>
    </cofactor>
</comment>
<feature type="binding site" evidence="11">
    <location>
        <position position="184"/>
    </location>
    <ligand>
        <name>FMN</name>
        <dbReference type="ChEBI" id="CHEBI:58210"/>
    </ligand>
</feature>
<feature type="binding site" evidence="11">
    <location>
        <position position="93"/>
    </location>
    <ligand>
        <name>FMN</name>
        <dbReference type="ChEBI" id="CHEBI:58210"/>
    </ligand>
</feature>
<name>A0A0M2SX80_9BACI</name>
<dbReference type="PANTHER" id="PTHR43665:SF1">
    <property type="entry name" value="ISOPENTENYL-DIPHOSPHATE DELTA-ISOMERASE"/>
    <property type="match status" value="1"/>
</dbReference>
<comment type="caution">
    <text evidence="13">The sequence shown here is derived from an EMBL/GenBank/DDBJ whole genome shotgun (WGS) entry which is preliminary data.</text>
</comment>
<dbReference type="GO" id="GO:0005737">
    <property type="term" value="C:cytoplasm"/>
    <property type="evidence" value="ECO:0007669"/>
    <property type="project" value="UniProtKB-SubCell"/>
</dbReference>
<dbReference type="InterPro" id="IPR011179">
    <property type="entry name" value="IPdP_isomerase"/>
</dbReference>
<dbReference type="OrthoDB" id="9795032at2"/>
<keyword evidence="6 11" id="KW-0460">Magnesium</keyword>